<feature type="transmembrane region" description="Helical" evidence="7">
    <location>
        <begin position="369"/>
        <end position="388"/>
    </location>
</feature>
<keyword evidence="4 7" id="KW-0812">Transmembrane</keyword>
<dbReference type="EMBL" id="CP133772">
    <property type="protein sequence ID" value="WYY00962.1"/>
    <property type="molecule type" value="Genomic_DNA"/>
</dbReference>
<dbReference type="Pfam" id="PF07690">
    <property type="entry name" value="MFS_1"/>
    <property type="match status" value="1"/>
</dbReference>
<keyword evidence="3" id="KW-1003">Cell membrane</keyword>
<feature type="transmembrane region" description="Helical" evidence="7">
    <location>
        <begin position="213"/>
        <end position="239"/>
    </location>
</feature>
<feature type="transmembrane region" description="Helical" evidence="7">
    <location>
        <begin position="41"/>
        <end position="60"/>
    </location>
</feature>
<evidence type="ECO:0000256" key="2">
    <source>
        <dbReference type="ARBA" id="ARBA00022448"/>
    </source>
</evidence>
<dbReference type="InterPro" id="IPR036259">
    <property type="entry name" value="MFS_trans_sf"/>
</dbReference>
<feature type="transmembrane region" description="Helical" evidence="7">
    <location>
        <begin position="344"/>
        <end position="363"/>
    </location>
</feature>
<evidence type="ECO:0000256" key="7">
    <source>
        <dbReference type="SAM" id="Phobius"/>
    </source>
</evidence>
<feature type="transmembrane region" description="Helical" evidence="7">
    <location>
        <begin position="137"/>
        <end position="159"/>
    </location>
</feature>
<gene>
    <name evidence="9" type="ORF">OXIME_001555</name>
</gene>
<keyword evidence="10" id="KW-1185">Reference proteome</keyword>
<dbReference type="PANTHER" id="PTHR23517:SF2">
    <property type="entry name" value="MULTIDRUG RESISTANCE PROTEIN MDTH"/>
    <property type="match status" value="1"/>
</dbReference>
<dbReference type="GeneID" id="95968293"/>
<dbReference type="SUPFAM" id="SSF103473">
    <property type="entry name" value="MFS general substrate transporter"/>
    <property type="match status" value="1"/>
</dbReference>
<dbReference type="InterPro" id="IPR020846">
    <property type="entry name" value="MFS_dom"/>
</dbReference>
<dbReference type="GO" id="GO:0005886">
    <property type="term" value="C:plasma membrane"/>
    <property type="evidence" value="ECO:0007669"/>
    <property type="project" value="UniProtKB-SubCell"/>
</dbReference>
<comment type="subcellular location">
    <subcellularLocation>
        <location evidence="1">Cell membrane</location>
        <topology evidence="1">Multi-pass membrane protein</topology>
    </subcellularLocation>
</comment>
<feature type="transmembrane region" description="Helical" evidence="7">
    <location>
        <begin position="284"/>
        <end position="310"/>
    </location>
</feature>
<feature type="transmembrane region" description="Helical" evidence="7">
    <location>
        <begin position="12"/>
        <end position="35"/>
    </location>
</feature>
<dbReference type="RefSeq" id="WP_393971285.1">
    <property type="nucleotide sequence ID" value="NZ_CP133772.1"/>
</dbReference>
<dbReference type="InterPro" id="IPR050171">
    <property type="entry name" value="MFS_Transporters"/>
</dbReference>
<evidence type="ECO:0000313" key="10">
    <source>
        <dbReference type="Proteomes" id="UP001451606"/>
    </source>
</evidence>
<evidence type="ECO:0000256" key="3">
    <source>
        <dbReference type="ARBA" id="ARBA00022475"/>
    </source>
</evidence>
<dbReference type="AlphaFoldDB" id="A0AAX4NJ81"/>
<dbReference type="InterPro" id="IPR011701">
    <property type="entry name" value="MFS"/>
</dbReference>
<evidence type="ECO:0000256" key="5">
    <source>
        <dbReference type="ARBA" id="ARBA00022989"/>
    </source>
</evidence>
<evidence type="ECO:0000313" key="9">
    <source>
        <dbReference type="EMBL" id="WYY00962.1"/>
    </source>
</evidence>
<keyword evidence="2" id="KW-0813">Transport</keyword>
<feature type="transmembrane region" description="Helical" evidence="7">
    <location>
        <begin position="98"/>
        <end position="116"/>
    </location>
</feature>
<evidence type="ECO:0000256" key="4">
    <source>
        <dbReference type="ARBA" id="ARBA00022692"/>
    </source>
</evidence>
<dbReference type="GO" id="GO:0022857">
    <property type="term" value="F:transmembrane transporter activity"/>
    <property type="evidence" value="ECO:0007669"/>
    <property type="project" value="InterPro"/>
</dbReference>
<evidence type="ECO:0000259" key="8">
    <source>
        <dbReference type="PROSITE" id="PS50850"/>
    </source>
</evidence>
<feature type="transmembrane region" description="Helical" evidence="7">
    <location>
        <begin position="251"/>
        <end position="272"/>
    </location>
</feature>
<sequence>MLDNSILWRAGFARFTGSIGMGSVIPFLALFLYSVENLSPYVIGVIFSITYLTGMIFQPIGGRISDKHGEKITITAGLFVSFILYFAIWVFVSSGVSIILMITAYVMASLGSSLTYSPYYSLITKSSMGSPMKETFGIFRIIFNLGFIIGPIAGSIISLYRFSDIFLFASIFRLLELIVLILLVKTPARNRDLPSPNNTKAFTGVASRINRKLLFFSLSVMFLAMMGTQVQVSLPVFAFSTGGITIAEYGYIYSLNGLVVVAGQLLINRIFSKIGDMASMFAGIALYMIAFIIAGFSNAFLPLVGLIVIYSLGEDIVAPLENAIIGSFAPLRKLGFYISVKSSFWSAGNVLGPVVGSIIIFLLPFRYLVSWGIMDVFGVVSMIMFLAFRREALKGLSPLATAV</sequence>
<dbReference type="PRINTS" id="PR01035">
    <property type="entry name" value="TCRTETA"/>
</dbReference>
<reference evidence="9 10" key="1">
    <citation type="submission" date="2023-09" db="EMBL/GenBank/DDBJ databases">
        <authorList>
            <person name="Golyshina O.V."/>
            <person name="Lunev E.A."/>
            <person name="Bargiela R."/>
            <person name="Gaines M.C."/>
            <person name="Daum B."/>
            <person name="Bale N.J."/>
            <person name="Koenen M."/>
            <person name="Sinninghe Damst J.S."/>
            <person name="Yakimov M."/>
            <person name="Golyshin P.N."/>
        </authorList>
    </citation>
    <scope>NUCLEOTIDE SEQUENCE [LARGE SCALE GENOMIC DNA]</scope>
    <source>
        <strain evidence="9 10">M1</strain>
    </source>
</reference>
<accession>A0AAX4NJ81</accession>
<feature type="transmembrane region" description="Helical" evidence="7">
    <location>
        <begin position="72"/>
        <end position="92"/>
    </location>
</feature>
<dbReference type="PANTHER" id="PTHR23517">
    <property type="entry name" value="RESISTANCE PROTEIN MDTM, PUTATIVE-RELATED-RELATED"/>
    <property type="match status" value="1"/>
</dbReference>
<dbReference type="Gene3D" id="1.20.1250.20">
    <property type="entry name" value="MFS general substrate transporter like domains"/>
    <property type="match status" value="2"/>
</dbReference>
<evidence type="ECO:0000256" key="6">
    <source>
        <dbReference type="ARBA" id="ARBA00023136"/>
    </source>
</evidence>
<feature type="domain" description="Major facilitator superfamily (MFS) profile" evidence="8">
    <location>
        <begin position="1"/>
        <end position="393"/>
    </location>
</feature>
<keyword evidence="5 7" id="KW-1133">Transmembrane helix</keyword>
<organism evidence="9 10">
    <name type="scientific">Oxyplasma meridianum</name>
    <dbReference type="NCBI Taxonomy" id="3073602"/>
    <lineage>
        <taxon>Archaea</taxon>
        <taxon>Methanobacteriati</taxon>
        <taxon>Thermoplasmatota</taxon>
        <taxon>Thermoplasmata</taxon>
        <taxon>Thermoplasmatales</taxon>
        <taxon>Thermoplasmataceae</taxon>
        <taxon>Oxyplasma</taxon>
    </lineage>
</organism>
<proteinExistence type="predicted"/>
<feature type="transmembrane region" description="Helical" evidence="7">
    <location>
        <begin position="165"/>
        <end position="184"/>
    </location>
</feature>
<dbReference type="Proteomes" id="UP001451606">
    <property type="component" value="Chromosome"/>
</dbReference>
<keyword evidence="6 7" id="KW-0472">Membrane</keyword>
<protein>
    <submittedName>
        <fullName evidence="9">MFS transporter</fullName>
    </submittedName>
</protein>
<dbReference type="PROSITE" id="PS50850">
    <property type="entry name" value="MFS"/>
    <property type="match status" value="1"/>
</dbReference>
<name>A0AAX4NJ81_9ARCH</name>
<dbReference type="InterPro" id="IPR001958">
    <property type="entry name" value="Tet-R_TetA/multi-R_MdtG-like"/>
</dbReference>
<dbReference type="KEGG" id="omr:OXIME_001555"/>
<evidence type="ECO:0000256" key="1">
    <source>
        <dbReference type="ARBA" id="ARBA00004651"/>
    </source>
</evidence>